<evidence type="ECO:0000313" key="3">
    <source>
        <dbReference type="EnsemblMetazoa" id="ACUA002977-PA"/>
    </source>
</evidence>
<keyword evidence="2" id="KW-0677">Repeat</keyword>
<dbReference type="Gene3D" id="3.80.10.10">
    <property type="entry name" value="Ribonuclease Inhibitor"/>
    <property type="match status" value="2"/>
</dbReference>
<dbReference type="PANTHER" id="PTHR45617:SF181">
    <property type="entry name" value="LP04042P"/>
    <property type="match status" value="1"/>
</dbReference>
<evidence type="ECO:0000256" key="1">
    <source>
        <dbReference type="ARBA" id="ARBA00022614"/>
    </source>
</evidence>
<dbReference type="InterPro" id="IPR001611">
    <property type="entry name" value="Leu-rich_rpt"/>
</dbReference>
<organism evidence="3 4">
    <name type="scientific">Anopheles culicifacies</name>
    <dbReference type="NCBI Taxonomy" id="139723"/>
    <lineage>
        <taxon>Eukaryota</taxon>
        <taxon>Metazoa</taxon>
        <taxon>Ecdysozoa</taxon>
        <taxon>Arthropoda</taxon>
        <taxon>Hexapoda</taxon>
        <taxon>Insecta</taxon>
        <taxon>Pterygota</taxon>
        <taxon>Neoptera</taxon>
        <taxon>Endopterygota</taxon>
        <taxon>Diptera</taxon>
        <taxon>Nematocera</taxon>
        <taxon>Culicoidea</taxon>
        <taxon>Culicidae</taxon>
        <taxon>Anophelinae</taxon>
        <taxon>Anopheles</taxon>
        <taxon>culicifacies species complex</taxon>
    </lineage>
</organism>
<dbReference type="AlphaFoldDB" id="A0A182LVG6"/>
<evidence type="ECO:0000313" key="4">
    <source>
        <dbReference type="Proteomes" id="UP000075883"/>
    </source>
</evidence>
<sequence length="349" mass="40245">MLGASTVIQLELDPPLDMKALKNFAISTFDRSTIKHLPPSLERLEISYSRALQRFVLPNNFNISRVTIIKTHLSWVELQRNDAIQMLSIVLSKLQHVPSTLKNLKNLTNIKLQQSFIHQLNLDLLQWFPGLLSLELMQNRIRTIKSTLNGGQQRKLESLNLRHNQLRIINLEVLSPLGWFKYVDLSHNKIELLVGRFSSDRLVAIILSHNRLKALDFCQWKPIPSLHSISLDTNELTRVPNCMHHLSNLSYICFSNNKLAIVNMDVFGEMDNLTNLDLTGNHISSITFREEKYPKRLKELNLSENKIECNNPHEMPFCPLDIEFQPSSPDSAWKRNNNTLQRQLTITTG</sequence>
<dbReference type="Pfam" id="PF13855">
    <property type="entry name" value="LRR_8"/>
    <property type="match status" value="2"/>
</dbReference>
<accession>A0A182LVG6</accession>
<dbReference type="Proteomes" id="UP000075883">
    <property type="component" value="Unassembled WGS sequence"/>
</dbReference>
<dbReference type="STRING" id="139723.A0A182LVG6"/>
<dbReference type="PANTHER" id="PTHR45617">
    <property type="entry name" value="LEUCINE RICH REPEAT FAMILY PROTEIN"/>
    <property type="match status" value="1"/>
</dbReference>
<protein>
    <recommendedName>
        <fullName evidence="5">Leucine rich immune protein (Coil-less)</fullName>
    </recommendedName>
</protein>
<dbReference type="InterPro" id="IPR032675">
    <property type="entry name" value="LRR_dom_sf"/>
</dbReference>
<evidence type="ECO:0000256" key="2">
    <source>
        <dbReference type="ARBA" id="ARBA00022737"/>
    </source>
</evidence>
<keyword evidence="1" id="KW-0433">Leucine-rich repeat</keyword>
<evidence type="ECO:0008006" key="5">
    <source>
        <dbReference type="Google" id="ProtNLM"/>
    </source>
</evidence>
<reference evidence="4" key="1">
    <citation type="submission" date="2013-09" db="EMBL/GenBank/DDBJ databases">
        <title>The Genome Sequence of Anopheles culicifacies species A.</title>
        <authorList>
            <consortium name="The Broad Institute Genomics Platform"/>
            <person name="Neafsey D.E."/>
            <person name="Besansky N."/>
            <person name="Howell P."/>
            <person name="Walton C."/>
            <person name="Young S.K."/>
            <person name="Zeng Q."/>
            <person name="Gargeya S."/>
            <person name="Fitzgerald M."/>
            <person name="Haas B."/>
            <person name="Abouelleil A."/>
            <person name="Allen A.W."/>
            <person name="Alvarado L."/>
            <person name="Arachchi H.M."/>
            <person name="Berlin A.M."/>
            <person name="Chapman S.B."/>
            <person name="Gainer-Dewar J."/>
            <person name="Goldberg J."/>
            <person name="Griggs A."/>
            <person name="Gujja S."/>
            <person name="Hansen M."/>
            <person name="Howarth C."/>
            <person name="Imamovic A."/>
            <person name="Ireland A."/>
            <person name="Larimer J."/>
            <person name="McCowan C."/>
            <person name="Murphy C."/>
            <person name="Pearson M."/>
            <person name="Poon T.W."/>
            <person name="Priest M."/>
            <person name="Roberts A."/>
            <person name="Saif S."/>
            <person name="Shea T."/>
            <person name="Sisk P."/>
            <person name="Sykes S."/>
            <person name="Wortman J."/>
            <person name="Nusbaum C."/>
            <person name="Birren B."/>
        </authorList>
    </citation>
    <scope>NUCLEOTIDE SEQUENCE [LARGE SCALE GENOMIC DNA]</scope>
    <source>
        <strain evidence="4">A-37</strain>
    </source>
</reference>
<dbReference type="SUPFAM" id="SSF52058">
    <property type="entry name" value="L domain-like"/>
    <property type="match status" value="1"/>
</dbReference>
<reference evidence="3" key="2">
    <citation type="submission" date="2020-05" db="UniProtKB">
        <authorList>
            <consortium name="EnsemblMetazoa"/>
        </authorList>
    </citation>
    <scope>IDENTIFICATION</scope>
    <source>
        <strain evidence="3">A-37</strain>
    </source>
</reference>
<dbReference type="PROSITE" id="PS51450">
    <property type="entry name" value="LRR"/>
    <property type="match status" value="2"/>
</dbReference>
<name>A0A182LVG6_9DIPT</name>
<keyword evidence="4" id="KW-1185">Reference proteome</keyword>
<dbReference type="EnsemblMetazoa" id="ACUA002977-RA">
    <property type="protein sequence ID" value="ACUA002977-PA"/>
    <property type="gene ID" value="ACUA002977"/>
</dbReference>
<proteinExistence type="predicted"/>
<dbReference type="EMBL" id="AXCM01006350">
    <property type="status" value="NOT_ANNOTATED_CDS"/>
    <property type="molecule type" value="Genomic_DNA"/>
</dbReference>
<dbReference type="VEuPathDB" id="VectorBase:ACUA002977"/>